<keyword evidence="2" id="KW-1185">Reference proteome</keyword>
<evidence type="ECO:0000313" key="2">
    <source>
        <dbReference type="Proteomes" id="UP000552045"/>
    </source>
</evidence>
<dbReference type="EMBL" id="JACCBH010000001">
    <property type="protein sequence ID" value="NYD53141.1"/>
    <property type="molecule type" value="Genomic_DNA"/>
</dbReference>
<dbReference type="Proteomes" id="UP000552045">
    <property type="component" value="Unassembled WGS sequence"/>
</dbReference>
<evidence type="ECO:0000313" key="1">
    <source>
        <dbReference type="EMBL" id="NYD53141.1"/>
    </source>
</evidence>
<gene>
    <name evidence="1" type="ORF">BKA02_000196</name>
</gene>
<dbReference type="RefSeq" id="WP_179430451.1">
    <property type="nucleotide sequence ID" value="NZ_BAABLC010000003.1"/>
</dbReference>
<accession>A0A7Y9ESQ1</accession>
<sequence>MCPAGTVAEFAVGHTPVAGTDAVPHFGSHSGDMGFFDKITHMFDDGGIDVMLEAPKTFRWSDPSIAVAVTITNGADEQRRVEEVRIQLAEDDRENPVSTQKVRGRYEGLNVFYREPCTIEPGQSRTLRIDVALNATEALDQLGAEVPGWMRGLGKAAGILSAMNDEHEWYLLRAIPSIEGFSAREIGVRRIRNLQAGEFDVGGVQVEMH</sequence>
<dbReference type="AlphaFoldDB" id="A0A7Y9ESQ1"/>
<protein>
    <submittedName>
        <fullName evidence="1">Uncharacterized protein</fullName>
    </submittedName>
</protein>
<comment type="caution">
    <text evidence="1">The sequence shown here is derived from an EMBL/GenBank/DDBJ whole genome shotgun (WGS) entry which is preliminary data.</text>
</comment>
<name>A0A7Y9ESQ1_9MICO</name>
<proteinExistence type="predicted"/>
<organism evidence="1 2">
    <name type="scientific">Microbacterium pseudoresistens</name>
    <dbReference type="NCBI Taxonomy" id="640634"/>
    <lineage>
        <taxon>Bacteria</taxon>
        <taxon>Bacillati</taxon>
        <taxon>Actinomycetota</taxon>
        <taxon>Actinomycetes</taxon>
        <taxon>Micrococcales</taxon>
        <taxon>Microbacteriaceae</taxon>
        <taxon>Microbacterium</taxon>
    </lineage>
</organism>
<reference evidence="1 2" key="1">
    <citation type="submission" date="2020-07" db="EMBL/GenBank/DDBJ databases">
        <title>Sequencing the genomes of 1000 actinobacteria strains.</title>
        <authorList>
            <person name="Klenk H.-P."/>
        </authorList>
    </citation>
    <scope>NUCLEOTIDE SEQUENCE [LARGE SCALE GENOMIC DNA]</scope>
    <source>
        <strain evidence="1 2">DSM 22185</strain>
    </source>
</reference>